<dbReference type="Proteomes" id="UP000187406">
    <property type="component" value="Unassembled WGS sequence"/>
</dbReference>
<reference evidence="2" key="1">
    <citation type="submission" date="2016-04" db="EMBL/GenBank/DDBJ databases">
        <title>Cephalotus genome sequencing.</title>
        <authorList>
            <person name="Fukushima K."/>
            <person name="Hasebe M."/>
            <person name="Fang X."/>
        </authorList>
    </citation>
    <scope>NUCLEOTIDE SEQUENCE [LARGE SCALE GENOMIC DNA]</scope>
    <source>
        <strain evidence="2">cv. St1</strain>
    </source>
</reference>
<dbReference type="AlphaFoldDB" id="A0A1Q3CFB4"/>
<keyword evidence="2" id="KW-1185">Reference proteome</keyword>
<dbReference type="InParanoid" id="A0A1Q3CFB4"/>
<organism evidence="1 2">
    <name type="scientific">Cephalotus follicularis</name>
    <name type="common">Albany pitcher plant</name>
    <dbReference type="NCBI Taxonomy" id="3775"/>
    <lineage>
        <taxon>Eukaryota</taxon>
        <taxon>Viridiplantae</taxon>
        <taxon>Streptophyta</taxon>
        <taxon>Embryophyta</taxon>
        <taxon>Tracheophyta</taxon>
        <taxon>Spermatophyta</taxon>
        <taxon>Magnoliopsida</taxon>
        <taxon>eudicotyledons</taxon>
        <taxon>Gunneridae</taxon>
        <taxon>Pentapetalae</taxon>
        <taxon>rosids</taxon>
        <taxon>fabids</taxon>
        <taxon>Oxalidales</taxon>
        <taxon>Cephalotaceae</taxon>
        <taxon>Cephalotus</taxon>
    </lineage>
</organism>
<evidence type="ECO:0000313" key="2">
    <source>
        <dbReference type="Proteomes" id="UP000187406"/>
    </source>
</evidence>
<name>A0A1Q3CFB4_CEPFO</name>
<dbReference type="EMBL" id="BDDD01001860">
    <property type="protein sequence ID" value="GAV78773.1"/>
    <property type="molecule type" value="Genomic_DNA"/>
</dbReference>
<gene>
    <name evidence="1" type="ORF">CFOL_v3_22238</name>
</gene>
<comment type="caution">
    <text evidence="1">The sequence shown here is derived from an EMBL/GenBank/DDBJ whole genome shotgun (WGS) entry which is preliminary data.</text>
</comment>
<accession>A0A1Q3CFB4</accession>
<evidence type="ECO:0008006" key="3">
    <source>
        <dbReference type="Google" id="ProtNLM"/>
    </source>
</evidence>
<dbReference type="OrthoDB" id="1001526at2759"/>
<evidence type="ECO:0000313" key="1">
    <source>
        <dbReference type="EMBL" id="GAV78773.1"/>
    </source>
</evidence>
<protein>
    <recommendedName>
        <fullName evidence="3">Exo_endo_phos domain-containing protein</fullName>
    </recommendedName>
</protein>
<proteinExistence type="predicted"/>
<sequence>MESIRLETRALLRTLHEQINMSWVCVGDFNEILRLSEKYGGALERFGI</sequence>